<evidence type="ECO:0000313" key="13">
    <source>
        <dbReference type="Proteomes" id="UP000515163"/>
    </source>
</evidence>
<proteinExistence type="inferred from homology"/>
<evidence type="ECO:0000256" key="1">
    <source>
        <dbReference type="ARBA" id="ARBA00004141"/>
    </source>
</evidence>
<dbReference type="Gene3D" id="2.60.470.10">
    <property type="entry name" value="Acid-sensing ion channels like domains"/>
    <property type="match status" value="1"/>
</dbReference>
<keyword evidence="4 11" id="KW-0812">Transmembrane</keyword>
<keyword evidence="3 11" id="KW-0894">Sodium channel</keyword>
<accession>A0A6P8IJ99</accession>
<dbReference type="InterPro" id="IPR001873">
    <property type="entry name" value="ENaC"/>
</dbReference>
<keyword evidence="9 11" id="KW-0739">Sodium transport</keyword>
<gene>
    <name evidence="14" type="primary">LOC116301911</name>
</gene>
<feature type="transmembrane region" description="Helical" evidence="12">
    <location>
        <begin position="46"/>
        <end position="65"/>
    </location>
</feature>
<evidence type="ECO:0000256" key="2">
    <source>
        <dbReference type="ARBA" id="ARBA00022448"/>
    </source>
</evidence>
<keyword evidence="2 11" id="KW-0813">Transport</keyword>
<comment type="similarity">
    <text evidence="11">Belongs to the amiloride-sensitive sodium channel (TC 1.A.6) family.</text>
</comment>
<evidence type="ECO:0000256" key="10">
    <source>
        <dbReference type="ARBA" id="ARBA00023303"/>
    </source>
</evidence>
<evidence type="ECO:0000256" key="12">
    <source>
        <dbReference type="SAM" id="Phobius"/>
    </source>
</evidence>
<dbReference type="Proteomes" id="UP000515163">
    <property type="component" value="Unplaced"/>
</dbReference>
<dbReference type="Gene3D" id="1.10.287.770">
    <property type="entry name" value="YojJ-like"/>
    <property type="match status" value="1"/>
</dbReference>
<organism evidence="13 14">
    <name type="scientific">Actinia tenebrosa</name>
    <name type="common">Australian red waratah sea anemone</name>
    <dbReference type="NCBI Taxonomy" id="6105"/>
    <lineage>
        <taxon>Eukaryota</taxon>
        <taxon>Metazoa</taxon>
        <taxon>Cnidaria</taxon>
        <taxon>Anthozoa</taxon>
        <taxon>Hexacorallia</taxon>
        <taxon>Actiniaria</taxon>
        <taxon>Actiniidae</taxon>
        <taxon>Actinia</taxon>
    </lineage>
</organism>
<dbReference type="PANTHER" id="PTHR11690:SF296">
    <property type="entry name" value="DEGENERIN-LIKE PROTEIN DEL-10"/>
    <property type="match status" value="1"/>
</dbReference>
<dbReference type="GO" id="GO:0005886">
    <property type="term" value="C:plasma membrane"/>
    <property type="evidence" value="ECO:0007669"/>
    <property type="project" value="TreeGrafter"/>
</dbReference>
<protein>
    <submittedName>
        <fullName evidence="14">Acid-sensing ion channel 1A-like</fullName>
    </submittedName>
</protein>
<dbReference type="AlphaFoldDB" id="A0A6P8IJ99"/>
<dbReference type="PANTHER" id="PTHR11690">
    <property type="entry name" value="AMILORIDE-SENSITIVE SODIUM CHANNEL-RELATED"/>
    <property type="match status" value="1"/>
</dbReference>
<evidence type="ECO:0000256" key="9">
    <source>
        <dbReference type="ARBA" id="ARBA00023201"/>
    </source>
</evidence>
<evidence type="ECO:0000313" key="14">
    <source>
        <dbReference type="RefSeq" id="XP_031566941.1"/>
    </source>
</evidence>
<dbReference type="OrthoDB" id="5979150at2759"/>
<keyword evidence="8 12" id="KW-0472">Membrane</keyword>
<keyword evidence="10 11" id="KW-0407">Ion channel</keyword>
<evidence type="ECO:0000256" key="5">
    <source>
        <dbReference type="ARBA" id="ARBA00022989"/>
    </source>
</evidence>
<evidence type="ECO:0000256" key="7">
    <source>
        <dbReference type="ARBA" id="ARBA00023065"/>
    </source>
</evidence>
<dbReference type="InParanoid" id="A0A6P8IJ99"/>
<keyword evidence="7 11" id="KW-0406">Ion transport</keyword>
<keyword evidence="5 12" id="KW-1133">Transmembrane helix</keyword>
<name>A0A6P8IJ99_ACTTE</name>
<dbReference type="KEGG" id="aten:116301911"/>
<feature type="transmembrane region" description="Helical" evidence="12">
    <location>
        <begin position="431"/>
        <end position="455"/>
    </location>
</feature>
<comment type="subcellular location">
    <subcellularLocation>
        <location evidence="1">Membrane</location>
        <topology evidence="1">Multi-pass membrane protein</topology>
    </subcellularLocation>
</comment>
<evidence type="ECO:0000256" key="3">
    <source>
        <dbReference type="ARBA" id="ARBA00022461"/>
    </source>
</evidence>
<keyword evidence="13" id="KW-1185">Reference proteome</keyword>
<evidence type="ECO:0000256" key="8">
    <source>
        <dbReference type="ARBA" id="ARBA00023136"/>
    </source>
</evidence>
<reference evidence="14" key="1">
    <citation type="submission" date="2025-08" db="UniProtKB">
        <authorList>
            <consortium name="RefSeq"/>
        </authorList>
    </citation>
    <scope>IDENTIFICATION</scope>
    <source>
        <tissue evidence="14">Tentacle</tissue>
    </source>
</reference>
<evidence type="ECO:0000256" key="6">
    <source>
        <dbReference type="ARBA" id="ARBA00023053"/>
    </source>
</evidence>
<dbReference type="PRINTS" id="PR01078">
    <property type="entry name" value="AMINACHANNEL"/>
</dbReference>
<evidence type="ECO:0000256" key="4">
    <source>
        <dbReference type="ARBA" id="ARBA00022692"/>
    </source>
</evidence>
<evidence type="ECO:0000256" key="11">
    <source>
        <dbReference type="RuleBase" id="RU000679"/>
    </source>
</evidence>
<dbReference type="GeneID" id="116301911"/>
<sequence>MAQDQTKNAWSEQEIPKAETLSDIWKDFSGNSTLHGLKNAVLSRSVYLRVAWSLVVLSAFSYLLYSIIQSCNRYLEHGTTFQISQKFEESLIFPAITICPKSTADKKKLFALDTDQDFHQYGLNISACVATADVRAGIPCGYALLCACLSTIMTEKPLIEGCDESLQEKIIDALKFHNVQFKFEEFFLTFSQTWREMVDWCQYGLYESNCTAHFRPFINSDGICYIFNSNKTNASESYYPGVSGGLQIVLNAQLDRVYYPKFSEGFSVFVTEQSDFKSDVGINAGTGSLTSISLEVQKFKYQKHPYGARCGERKLKGEFVHYSYGACYAQCWSDHLYQMCGCRPAGYGDYFNFSKCDCPVACEVTKYNTEVSYGTLPHKSTAGVSQLFSANYSRENYAIIEIGFKGLSYAEHEEKLAFEKTSLLGEVGGNMGLLLGCSLLTLVEFIDLLFSLLLLRFKGNNVGVH</sequence>
<keyword evidence="6" id="KW-0915">Sodium</keyword>
<dbReference type="Pfam" id="PF00858">
    <property type="entry name" value="ASC"/>
    <property type="match status" value="1"/>
</dbReference>
<dbReference type="GO" id="GO:0015280">
    <property type="term" value="F:ligand-gated sodium channel activity"/>
    <property type="evidence" value="ECO:0007669"/>
    <property type="project" value="TreeGrafter"/>
</dbReference>
<dbReference type="RefSeq" id="XP_031566941.1">
    <property type="nucleotide sequence ID" value="XM_031711081.1"/>
</dbReference>